<evidence type="ECO:0000256" key="2">
    <source>
        <dbReference type="ARBA" id="ARBA00005765"/>
    </source>
</evidence>
<dbReference type="KEGG" id="knv:Pan216_02950"/>
<keyword evidence="9 12" id="KW-0413">Isomerase</keyword>
<feature type="binding site" evidence="12">
    <location>
        <position position="270"/>
    </location>
    <ligand>
        <name>Mg(2+)</name>
        <dbReference type="ChEBI" id="CHEBI:18420"/>
        <label>2</label>
    </ligand>
</feature>
<feature type="binding site" evidence="12">
    <location>
        <position position="231"/>
    </location>
    <ligand>
        <name>Mg(2+)</name>
        <dbReference type="ChEBI" id="CHEBI:18420"/>
        <label>1</label>
    </ligand>
</feature>
<dbReference type="Proteomes" id="UP000317093">
    <property type="component" value="Chromosome"/>
</dbReference>
<dbReference type="PANTHER" id="PTHR48408">
    <property type="match status" value="1"/>
</dbReference>
<evidence type="ECO:0000313" key="16">
    <source>
        <dbReference type="EMBL" id="QDU59467.1"/>
    </source>
</evidence>
<feature type="binding site" evidence="12">
    <location>
        <position position="338"/>
    </location>
    <ligand>
        <name>Mg(2+)</name>
        <dbReference type="ChEBI" id="CHEBI:18420"/>
        <label>1</label>
    </ligand>
</feature>
<dbReference type="PRINTS" id="PR00688">
    <property type="entry name" value="XYLOSISMRASE"/>
</dbReference>
<evidence type="ECO:0000256" key="1">
    <source>
        <dbReference type="ARBA" id="ARBA00004496"/>
    </source>
</evidence>
<dbReference type="NCBIfam" id="TIGR02630">
    <property type="entry name" value="xylose_isom_A"/>
    <property type="match status" value="1"/>
</dbReference>
<evidence type="ECO:0000313" key="17">
    <source>
        <dbReference type="Proteomes" id="UP000317093"/>
    </source>
</evidence>
<dbReference type="InterPro" id="IPR013022">
    <property type="entry name" value="Xyl_isomerase-like_TIM-brl"/>
</dbReference>
<dbReference type="GO" id="GO:0042732">
    <property type="term" value="P:D-xylose metabolic process"/>
    <property type="evidence" value="ECO:0007669"/>
    <property type="project" value="UniProtKB-UniRule"/>
</dbReference>
<keyword evidence="12" id="KW-0460">Magnesium</keyword>
<evidence type="ECO:0000256" key="14">
    <source>
        <dbReference type="RuleBase" id="RU000610"/>
    </source>
</evidence>
<feature type="active site" evidence="12">
    <location>
        <position position="100"/>
    </location>
</feature>
<protein>
    <recommendedName>
        <fullName evidence="5 12">Xylose isomerase</fullName>
        <ecNumber evidence="4 12">5.3.1.5</ecNumber>
    </recommendedName>
</protein>
<keyword evidence="8 12" id="KW-0479">Metal-binding</keyword>
<dbReference type="SUPFAM" id="SSF51658">
    <property type="entry name" value="Xylose isomerase-like"/>
    <property type="match status" value="1"/>
</dbReference>
<feature type="binding site" evidence="12">
    <location>
        <position position="295"/>
    </location>
    <ligand>
        <name>Mg(2+)</name>
        <dbReference type="ChEBI" id="CHEBI:18420"/>
        <label>1</label>
    </ligand>
</feature>
<comment type="subunit">
    <text evidence="3 12 14">Homotetramer.</text>
</comment>
<dbReference type="GO" id="GO:0009045">
    <property type="term" value="F:xylose isomerase activity"/>
    <property type="evidence" value="ECO:0007669"/>
    <property type="project" value="UniProtKB-UniRule"/>
</dbReference>
<dbReference type="RefSeq" id="WP_145253788.1">
    <property type="nucleotide sequence ID" value="NZ_CP036279.1"/>
</dbReference>
<evidence type="ECO:0000256" key="8">
    <source>
        <dbReference type="ARBA" id="ARBA00022723"/>
    </source>
</evidence>
<dbReference type="FunFam" id="3.20.20.150:FF:000002">
    <property type="entry name" value="Xylose isomerase"/>
    <property type="match status" value="1"/>
</dbReference>
<keyword evidence="17" id="KW-1185">Reference proteome</keyword>
<evidence type="ECO:0000256" key="4">
    <source>
        <dbReference type="ARBA" id="ARBA00011958"/>
    </source>
</evidence>
<dbReference type="Pfam" id="PF01261">
    <property type="entry name" value="AP_endonuc_2"/>
    <property type="match status" value="1"/>
</dbReference>
<feature type="domain" description="Xylose isomerase-like TIM barrel" evidence="15">
    <location>
        <begin position="87"/>
        <end position="277"/>
    </location>
</feature>
<evidence type="ECO:0000256" key="9">
    <source>
        <dbReference type="ARBA" id="ARBA00023235"/>
    </source>
</evidence>
<evidence type="ECO:0000256" key="10">
    <source>
        <dbReference type="ARBA" id="ARBA00023277"/>
    </source>
</evidence>
<keyword evidence="6 12" id="KW-0963">Cytoplasm</keyword>
<dbReference type="PROSITE" id="PS51415">
    <property type="entry name" value="XYLOSE_ISOMERASE"/>
    <property type="match status" value="1"/>
</dbReference>
<dbReference type="PANTHER" id="PTHR48408:SF1">
    <property type="entry name" value="XYLOSE ISOMERASE"/>
    <property type="match status" value="1"/>
</dbReference>
<keyword evidence="10 12" id="KW-0119">Carbohydrate metabolism</keyword>
<comment type="similarity">
    <text evidence="2 12 13">Belongs to the xylose isomerase family.</text>
</comment>
<keyword evidence="7 12" id="KW-0859">Xylose metabolism</keyword>
<feature type="binding site" evidence="12">
    <location>
        <position position="308"/>
    </location>
    <ligand>
        <name>Mg(2+)</name>
        <dbReference type="ChEBI" id="CHEBI:18420"/>
        <label>2</label>
    </ligand>
</feature>
<evidence type="ECO:0000256" key="5">
    <source>
        <dbReference type="ARBA" id="ARBA00018232"/>
    </source>
</evidence>
<dbReference type="NCBIfam" id="NF003998">
    <property type="entry name" value="PRK05474.1"/>
    <property type="match status" value="1"/>
</dbReference>
<comment type="cofactor">
    <cofactor evidence="12">
        <name>Mg(2+)</name>
        <dbReference type="ChEBI" id="CHEBI:18420"/>
    </cofactor>
    <text evidence="12">Binds 2 magnesium ions per subunit.</text>
</comment>
<accession>A0A518AXL9</accession>
<organism evidence="16 17">
    <name type="scientific">Kolteria novifilia</name>
    <dbReference type="NCBI Taxonomy" id="2527975"/>
    <lineage>
        <taxon>Bacteria</taxon>
        <taxon>Pseudomonadati</taxon>
        <taxon>Planctomycetota</taxon>
        <taxon>Planctomycetia</taxon>
        <taxon>Kolteriales</taxon>
        <taxon>Kolteriaceae</taxon>
        <taxon>Kolteria</taxon>
    </lineage>
</organism>
<comment type="catalytic activity">
    <reaction evidence="11 12 13">
        <text>alpha-D-xylose = alpha-D-xylulofuranose</text>
        <dbReference type="Rhea" id="RHEA:22816"/>
        <dbReference type="ChEBI" id="CHEBI:28518"/>
        <dbReference type="ChEBI" id="CHEBI:188998"/>
        <dbReference type="EC" id="5.3.1.5"/>
    </reaction>
</comment>
<evidence type="ECO:0000259" key="15">
    <source>
        <dbReference type="Pfam" id="PF01261"/>
    </source>
</evidence>
<feature type="active site" evidence="12">
    <location>
        <position position="103"/>
    </location>
</feature>
<feature type="binding site" evidence="12">
    <location>
        <position position="267"/>
    </location>
    <ligand>
        <name>Mg(2+)</name>
        <dbReference type="ChEBI" id="CHEBI:18420"/>
        <label>2</label>
    </ligand>
</feature>
<name>A0A518AXL9_9BACT</name>
<dbReference type="EC" id="5.3.1.5" evidence="4 12"/>
<dbReference type="GO" id="GO:0005737">
    <property type="term" value="C:cytoplasm"/>
    <property type="evidence" value="ECO:0007669"/>
    <property type="project" value="UniProtKB-SubCell"/>
</dbReference>
<evidence type="ECO:0000256" key="12">
    <source>
        <dbReference type="HAMAP-Rule" id="MF_00455"/>
    </source>
</evidence>
<dbReference type="OrthoDB" id="9763981at2"/>
<gene>
    <name evidence="12 16" type="primary">xylA</name>
    <name evidence="16" type="ORF">Pan216_02950</name>
</gene>
<dbReference type="AlphaFoldDB" id="A0A518AXL9"/>
<dbReference type="InterPro" id="IPR036237">
    <property type="entry name" value="Xyl_isomerase-like_sf"/>
</dbReference>
<comment type="subcellular location">
    <subcellularLocation>
        <location evidence="1 12 14">Cytoplasm</location>
    </subcellularLocation>
</comment>
<evidence type="ECO:0000256" key="13">
    <source>
        <dbReference type="RuleBase" id="RU000609"/>
    </source>
</evidence>
<proteinExistence type="inferred from homology"/>
<dbReference type="InterPro" id="IPR001998">
    <property type="entry name" value="Xylose_isomerase"/>
</dbReference>
<reference evidence="16 17" key="1">
    <citation type="submission" date="2019-02" db="EMBL/GenBank/DDBJ databases">
        <title>Deep-cultivation of Planctomycetes and their phenomic and genomic characterization uncovers novel biology.</title>
        <authorList>
            <person name="Wiegand S."/>
            <person name="Jogler M."/>
            <person name="Boedeker C."/>
            <person name="Pinto D."/>
            <person name="Vollmers J."/>
            <person name="Rivas-Marin E."/>
            <person name="Kohn T."/>
            <person name="Peeters S.H."/>
            <person name="Heuer A."/>
            <person name="Rast P."/>
            <person name="Oberbeckmann S."/>
            <person name="Bunk B."/>
            <person name="Jeske O."/>
            <person name="Meyerdierks A."/>
            <person name="Storesund J.E."/>
            <person name="Kallscheuer N."/>
            <person name="Luecker S."/>
            <person name="Lage O.M."/>
            <person name="Pohl T."/>
            <person name="Merkel B.J."/>
            <person name="Hornburger P."/>
            <person name="Mueller R.-W."/>
            <person name="Bruemmer F."/>
            <person name="Labrenz M."/>
            <person name="Spormann A.M."/>
            <person name="Op den Camp H."/>
            <person name="Overmann J."/>
            <person name="Amann R."/>
            <person name="Jetten M.S.M."/>
            <person name="Mascher T."/>
            <person name="Medema M.H."/>
            <person name="Devos D.P."/>
            <person name="Kaster A.-K."/>
            <person name="Ovreas L."/>
            <person name="Rohde M."/>
            <person name="Galperin M.Y."/>
            <person name="Jogler C."/>
        </authorList>
    </citation>
    <scope>NUCLEOTIDE SEQUENCE [LARGE SCALE GENOMIC DNA]</scope>
    <source>
        <strain evidence="16 17">Pan216</strain>
    </source>
</reference>
<dbReference type="Gene3D" id="3.20.20.150">
    <property type="entry name" value="Divalent-metal-dependent TIM barrel enzymes"/>
    <property type="match status" value="1"/>
</dbReference>
<evidence type="ECO:0000256" key="6">
    <source>
        <dbReference type="ARBA" id="ARBA00022490"/>
    </source>
</evidence>
<evidence type="ECO:0000256" key="3">
    <source>
        <dbReference type="ARBA" id="ARBA00011881"/>
    </source>
</evidence>
<dbReference type="GO" id="GO:0000287">
    <property type="term" value="F:magnesium ion binding"/>
    <property type="evidence" value="ECO:0007669"/>
    <property type="project" value="UniProtKB-UniRule"/>
</dbReference>
<feature type="binding site" evidence="12">
    <location>
        <position position="267"/>
    </location>
    <ligand>
        <name>Mg(2+)</name>
        <dbReference type="ChEBI" id="CHEBI:18420"/>
        <label>1</label>
    </ligand>
</feature>
<dbReference type="EMBL" id="CP036279">
    <property type="protein sequence ID" value="QDU59467.1"/>
    <property type="molecule type" value="Genomic_DNA"/>
</dbReference>
<evidence type="ECO:0000256" key="7">
    <source>
        <dbReference type="ARBA" id="ARBA00022629"/>
    </source>
</evidence>
<dbReference type="HAMAP" id="MF_00455">
    <property type="entry name" value="Xylose_isom_A"/>
    <property type="match status" value="1"/>
</dbReference>
<feature type="binding site" evidence="12">
    <location>
        <position position="306"/>
    </location>
    <ligand>
        <name>Mg(2+)</name>
        <dbReference type="ChEBI" id="CHEBI:18420"/>
        <label>2</label>
    </ligand>
</feature>
<evidence type="ECO:0000256" key="11">
    <source>
        <dbReference type="ARBA" id="ARBA00033659"/>
    </source>
</evidence>
<dbReference type="InterPro" id="IPR013452">
    <property type="entry name" value="Xylose_isom_bac"/>
</dbReference>
<sequence>MTYFSEVDKIRYEGPESTNPLSFRHYNPDEEIEGKPMREHFRFAAAYWHTMRNMGSDPFGPGCALRPWEDGTDSVEMALKRVEVMFEFLVKMGLDYYCFHDRDVAPEGKNLAETNAIFDKIAESLQAQQEKTGIKLLWGTANLFSNPRYVHGASTSCNADVFAYAAAQVKKCLEVTKALGGENYVFWGGREGYANLFNTDLKREFDHLARFFHMAVEYKEKIGFKGQLLLEPKPKEPTKHQYDFDVANCMAFLRTYGLEDHFKMNIEANHATLAGHSFAHELAYAQTQGALGSMDANRGDLLLGWDTDQFPMDVAETAHAMLILLDQGGIAPGGINFDAKVRRESFEPVDLFHAHIGGMDAFAHGLKIAAKIREDEVLEDLLSGRYASWDSGVGEEIESGKADFESLETYMLEKGDADKNVSGRQEMIENVINRYVFG</sequence>